<gene>
    <name evidence="3" type="ORF">CLV72_109167</name>
</gene>
<dbReference type="CDD" id="cd06583">
    <property type="entry name" value="PGRP"/>
    <property type="match status" value="1"/>
</dbReference>
<dbReference type="InterPro" id="IPR002502">
    <property type="entry name" value="Amidase_domain"/>
</dbReference>
<name>A0A2T0PW27_9ACTN</name>
<dbReference type="InterPro" id="IPR036505">
    <property type="entry name" value="Amidase/PGRP_sf"/>
</dbReference>
<dbReference type="GO" id="GO:0009253">
    <property type="term" value="P:peptidoglycan catabolic process"/>
    <property type="evidence" value="ECO:0007669"/>
    <property type="project" value="InterPro"/>
</dbReference>
<dbReference type="RefSeq" id="WP_106251726.1">
    <property type="nucleotide sequence ID" value="NZ_PVZC01000009.1"/>
</dbReference>
<dbReference type="GO" id="GO:0008745">
    <property type="term" value="F:N-acetylmuramoyl-L-alanine amidase activity"/>
    <property type="evidence" value="ECO:0007669"/>
    <property type="project" value="InterPro"/>
</dbReference>
<feature type="region of interest" description="Disordered" evidence="1">
    <location>
        <begin position="197"/>
        <end position="238"/>
    </location>
</feature>
<dbReference type="Proteomes" id="UP000237846">
    <property type="component" value="Unassembled WGS sequence"/>
</dbReference>
<feature type="compositionally biased region" description="Basic and acidic residues" evidence="1">
    <location>
        <begin position="219"/>
        <end position="238"/>
    </location>
</feature>
<comment type="caution">
    <text evidence="3">The sequence shown here is derived from an EMBL/GenBank/DDBJ whole genome shotgun (WGS) entry which is preliminary data.</text>
</comment>
<evidence type="ECO:0000256" key="1">
    <source>
        <dbReference type="SAM" id="MobiDB-lite"/>
    </source>
</evidence>
<dbReference type="PANTHER" id="PTHR11022:SF41">
    <property type="entry name" value="PEPTIDOGLYCAN-RECOGNITION PROTEIN LC-RELATED"/>
    <property type="match status" value="1"/>
</dbReference>
<protein>
    <submittedName>
        <fullName evidence="3">N-acetylmuramoyl-L-alanine amidase</fullName>
    </submittedName>
</protein>
<evidence type="ECO:0000313" key="3">
    <source>
        <dbReference type="EMBL" id="PRX95558.1"/>
    </source>
</evidence>
<sequence>MIIRPRSYFGWGPSGADYANPRSGLVVHYNGPATDLDGHDECVAYWKDCRSQHMRGNGWADVGYSYAACRHGEVFTGRGLNRYQAAQGTTSGNANWYSVTLMLGGSERPTDEQVRGVRDLRAYLMERGVSGAVRGHRDFIATECPGDVLYALVENGTFTRPPAAGGSDPEEEDVALSREDIDKIAEAAAAKVWEHLLPDPVKGPDSRSQAGLHLRRASRNSDELVQAERARAAQDDDS</sequence>
<evidence type="ECO:0000259" key="2">
    <source>
        <dbReference type="Pfam" id="PF01510"/>
    </source>
</evidence>
<dbReference type="AlphaFoldDB" id="A0A2T0PW27"/>
<dbReference type="InterPro" id="IPR015510">
    <property type="entry name" value="PGRP"/>
</dbReference>
<dbReference type="OrthoDB" id="514320at2"/>
<feature type="domain" description="N-acetylmuramoyl-L-alanine amidase" evidence="2">
    <location>
        <begin position="21"/>
        <end position="146"/>
    </location>
</feature>
<dbReference type="Gene3D" id="3.40.80.10">
    <property type="entry name" value="Peptidoglycan recognition protein-like"/>
    <property type="match status" value="1"/>
</dbReference>
<dbReference type="Pfam" id="PF01510">
    <property type="entry name" value="Amidase_2"/>
    <property type="match status" value="1"/>
</dbReference>
<dbReference type="SUPFAM" id="SSF55846">
    <property type="entry name" value="N-acetylmuramoyl-L-alanine amidase-like"/>
    <property type="match status" value="1"/>
</dbReference>
<reference evidence="3 4" key="1">
    <citation type="submission" date="2018-03" db="EMBL/GenBank/DDBJ databases">
        <title>Genomic Encyclopedia of Archaeal and Bacterial Type Strains, Phase II (KMG-II): from individual species to whole genera.</title>
        <authorList>
            <person name="Goeker M."/>
        </authorList>
    </citation>
    <scope>NUCLEOTIDE SEQUENCE [LARGE SCALE GENOMIC DNA]</scope>
    <source>
        <strain evidence="3 4">DSM 45601</strain>
    </source>
</reference>
<proteinExistence type="predicted"/>
<dbReference type="PANTHER" id="PTHR11022">
    <property type="entry name" value="PEPTIDOGLYCAN RECOGNITION PROTEIN"/>
    <property type="match status" value="1"/>
</dbReference>
<evidence type="ECO:0000313" key="4">
    <source>
        <dbReference type="Proteomes" id="UP000237846"/>
    </source>
</evidence>
<organism evidence="3 4">
    <name type="scientific">Allonocardiopsis opalescens</name>
    <dbReference type="NCBI Taxonomy" id="1144618"/>
    <lineage>
        <taxon>Bacteria</taxon>
        <taxon>Bacillati</taxon>
        <taxon>Actinomycetota</taxon>
        <taxon>Actinomycetes</taxon>
        <taxon>Streptosporangiales</taxon>
        <taxon>Allonocardiopsis</taxon>
    </lineage>
</organism>
<keyword evidence="4" id="KW-1185">Reference proteome</keyword>
<dbReference type="EMBL" id="PVZC01000009">
    <property type="protein sequence ID" value="PRX95558.1"/>
    <property type="molecule type" value="Genomic_DNA"/>
</dbReference>
<accession>A0A2T0PW27</accession>